<dbReference type="EMBL" id="PGCI01000462">
    <property type="protein sequence ID" value="PLW26445.1"/>
    <property type="molecule type" value="Genomic_DNA"/>
</dbReference>
<gene>
    <name evidence="2" type="ORF">PCASD_23400</name>
</gene>
<name>A0A2N5TLT1_9BASI</name>
<feature type="region of interest" description="Disordered" evidence="1">
    <location>
        <begin position="1"/>
        <end position="58"/>
    </location>
</feature>
<accession>A0A2N5TLT1</accession>
<dbReference type="Proteomes" id="UP000235392">
    <property type="component" value="Unassembled WGS sequence"/>
</dbReference>
<evidence type="ECO:0000313" key="3">
    <source>
        <dbReference type="Proteomes" id="UP000235392"/>
    </source>
</evidence>
<reference evidence="2 3" key="1">
    <citation type="submission" date="2017-11" db="EMBL/GenBank/DDBJ databases">
        <title>De novo assembly and phasing of dikaryotic genomes from two isolates of Puccinia coronata f. sp. avenae, the causal agent of oat crown rust.</title>
        <authorList>
            <person name="Miller M.E."/>
            <person name="Zhang Y."/>
            <person name="Omidvar V."/>
            <person name="Sperschneider J."/>
            <person name="Schwessinger B."/>
            <person name="Raley C."/>
            <person name="Palmer J.M."/>
            <person name="Garnica D."/>
            <person name="Upadhyaya N."/>
            <person name="Rathjen J."/>
            <person name="Taylor J.M."/>
            <person name="Park R.F."/>
            <person name="Dodds P.N."/>
            <person name="Hirsch C.D."/>
            <person name="Kianian S.F."/>
            <person name="Figueroa M."/>
        </authorList>
    </citation>
    <scope>NUCLEOTIDE SEQUENCE [LARGE SCALE GENOMIC DNA]</scope>
    <source>
        <strain evidence="2">12SD80</strain>
    </source>
</reference>
<evidence type="ECO:0000313" key="2">
    <source>
        <dbReference type="EMBL" id="PLW26445.1"/>
    </source>
</evidence>
<comment type="caution">
    <text evidence="2">The sequence shown here is derived from an EMBL/GenBank/DDBJ whole genome shotgun (WGS) entry which is preliminary data.</text>
</comment>
<evidence type="ECO:0000256" key="1">
    <source>
        <dbReference type="SAM" id="MobiDB-lite"/>
    </source>
</evidence>
<protein>
    <submittedName>
        <fullName evidence="2">Uncharacterized protein</fullName>
    </submittedName>
</protein>
<feature type="compositionally biased region" description="Polar residues" evidence="1">
    <location>
        <begin position="13"/>
        <end position="58"/>
    </location>
</feature>
<organism evidence="2 3">
    <name type="scientific">Puccinia coronata f. sp. avenae</name>
    <dbReference type="NCBI Taxonomy" id="200324"/>
    <lineage>
        <taxon>Eukaryota</taxon>
        <taxon>Fungi</taxon>
        <taxon>Dikarya</taxon>
        <taxon>Basidiomycota</taxon>
        <taxon>Pucciniomycotina</taxon>
        <taxon>Pucciniomycetes</taxon>
        <taxon>Pucciniales</taxon>
        <taxon>Pucciniaceae</taxon>
        <taxon>Puccinia</taxon>
    </lineage>
</organism>
<sequence>MTAGDCKAAAQHYQATKGHQSPPVSLSSGPEDTNTTPPMATDDTPQNTSPTMATDATQQNITPTMATDKTQLTEFPKSCPSFNSASMYTYVTLSYQLWDKPHLAPHNQLVERIPYFRPLRTCKMSMRVNMADLTFHRFKALVYSYVEENISNWNHVHNLMKAADKLHQLKWRCTIPVHSKFNTDQNYCATDEASFRPFATSAGLHYGGTPSVDIIMQEPNDVELQNSPPVAGCPSPPMINIESPPTTYLVTDSKNRSASCGSLVAVDVEVKTHGQDNKKNAPYVVEQPYATVTNQDRKSSKKAKSICFNIRPSKNGRKHCHIDMDAFLTLCHIPHSNYKTQYLVQKNCLHHWSVFKLLTPVDLKSMRFSIGPALLLS</sequence>
<proteinExistence type="predicted"/>
<dbReference type="AlphaFoldDB" id="A0A2N5TLT1"/>